<reference evidence="3 4" key="2">
    <citation type="journal article" date="2010" name="Stand. Genomic Sci.">
        <title>Complete genome sequence of Nakamurella multipartita type strain (Y-104).</title>
        <authorList>
            <person name="Tice H."/>
            <person name="Mayilraj S."/>
            <person name="Sims D."/>
            <person name="Lapidus A."/>
            <person name="Nolan M."/>
            <person name="Lucas S."/>
            <person name="Glavina Del Rio T."/>
            <person name="Copeland A."/>
            <person name="Cheng J.F."/>
            <person name="Meincke L."/>
            <person name="Bruce D."/>
            <person name="Goodwin L."/>
            <person name="Pitluck S."/>
            <person name="Ivanova N."/>
            <person name="Mavromatis K."/>
            <person name="Ovchinnikova G."/>
            <person name="Pati A."/>
            <person name="Chen A."/>
            <person name="Palaniappan K."/>
            <person name="Land M."/>
            <person name="Hauser L."/>
            <person name="Chang Y.J."/>
            <person name="Jeffries C.D."/>
            <person name="Detter J.C."/>
            <person name="Brettin T."/>
            <person name="Rohde M."/>
            <person name="Goker M."/>
            <person name="Bristow J."/>
            <person name="Eisen J.A."/>
            <person name="Markowitz V."/>
            <person name="Hugenholtz P."/>
            <person name="Kyrpides N.C."/>
            <person name="Klenk H.P."/>
            <person name="Chen F."/>
        </authorList>
    </citation>
    <scope>NUCLEOTIDE SEQUENCE [LARGE SCALE GENOMIC DNA]</scope>
    <source>
        <strain evidence="4">ATCC 700099 / DSM 44233 / CIP 104796 / JCM 9543 / NBRC 105858 / Y-104</strain>
    </source>
</reference>
<keyword evidence="4" id="KW-1185">Reference proteome</keyword>
<dbReference type="InterPro" id="IPR029021">
    <property type="entry name" value="Prot-tyrosine_phosphatase-like"/>
</dbReference>
<proteinExistence type="inferred from homology"/>
<dbReference type="InterPro" id="IPR000387">
    <property type="entry name" value="Tyr_Pase_dom"/>
</dbReference>
<evidence type="ECO:0000313" key="4">
    <source>
        <dbReference type="Proteomes" id="UP000002218"/>
    </source>
</evidence>
<dbReference type="AlphaFoldDB" id="C8XE08"/>
<dbReference type="GO" id="GO:0004721">
    <property type="term" value="F:phosphoprotein phosphatase activity"/>
    <property type="evidence" value="ECO:0007669"/>
    <property type="project" value="InterPro"/>
</dbReference>
<gene>
    <name evidence="3" type="ordered locus">Namu_3383</name>
</gene>
<organism evidence="3 4">
    <name type="scientific">Nakamurella multipartita (strain ATCC 700099 / DSM 44233 / CIP 104796 / JCM 9543 / NBRC 105858 / Y-104)</name>
    <name type="common">Microsphaera multipartita</name>
    <dbReference type="NCBI Taxonomy" id="479431"/>
    <lineage>
        <taxon>Bacteria</taxon>
        <taxon>Bacillati</taxon>
        <taxon>Actinomycetota</taxon>
        <taxon>Actinomycetes</taxon>
        <taxon>Nakamurellales</taxon>
        <taxon>Nakamurellaceae</taxon>
        <taxon>Nakamurella</taxon>
    </lineage>
</organism>
<evidence type="ECO:0000259" key="2">
    <source>
        <dbReference type="PROSITE" id="PS50056"/>
    </source>
</evidence>
<protein>
    <submittedName>
        <fullName evidence="3">Protein tyrosine/serine phosphatase</fullName>
    </submittedName>
</protein>
<dbReference type="PANTHER" id="PTHR31126">
    <property type="entry name" value="TYROSINE-PROTEIN PHOSPHATASE"/>
    <property type="match status" value="1"/>
</dbReference>
<name>C8XE08_NAKMY</name>
<dbReference type="Pfam" id="PF13350">
    <property type="entry name" value="Y_phosphatase3"/>
    <property type="match status" value="1"/>
</dbReference>
<dbReference type="eggNOG" id="COG2365">
    <property type="taxonomic scope" value="Bacteria"/>
</dbReference>
<comment type="similarity">
    <text evidence="1">Belongs to the protein-tyrosine phosphatase family.</text>
</comment>
<dbReference type="InterPro" id="IPR016130">
    <property type="entry name" value="Tyr_Pase_AS"/>
</dbReference>
<evidence type="ECO:0000256" key="1">
    <source>
        <dbReference type="ARBA" id="ARBA00009580"/>
    </source>
</evidence>
<dbReference type="RefSeq" id="WP_015748577.1">
    <property type="nucleotide sequence ID" value="NC_013235.1"/>
</dbReference>
<dbReference type="HOGENOM" id="CLU_057546_3_1_11"/>
<dbReference type="PROSITE" id="PS00383">
    <property type="entry name" value="TYR_PHOSPHATASE_1"/>
    <property type="match status" value="1"/>
</dbReference>
<dbReference type="Proteomes" id="UP000002218">
    <property type="component" value="Chromosome"/>
</dbReference>
<dbReference type="PROSITE" id="PS50056">
    <property type="entry name" value="TYR_PHOSPHATASE_2"/>
    <property type="match status" value="1"/>
</dbReference>
<dbReference type="InterPro" id="IPR026893">
    <property type="entry name" value="Tyr/Ser_Pase_IphP-type"/>
</dbReference>
<dbReference type="Gene3D" id="3.90.190.10">
    <property type="entry name" value="Protein tyrosine phosphatase superfamily"/>
    <property type="match status" value="1"/>
</dbReference>
<dbReference type="STRING" id="479431.Namu_3383"/>
<dbReference type="EMBL" id="CP001737">
    <property type="protein sequence ID" value="ACV79711.1"/>
    <property type="molecule type" value="Genomic_DNA"/>
</dbReference>
<dbReference type="PANTHER" id="PTHR31126:SF1">
    <property type="entry name" value="TYROSINE SPECIFIC PROTEIN PHOSPHATASES DOMAIN-CONTAINING PROTEIN"/>
    <property type="match status" value="1"/>
</dbReference>
<dbReference type="KEGG" id="nml:Namu_3383"/>
<feature type="domain" description="Tyrosine specific protein phosphatases" evidence="2">
    <location>
        <begin position="127"/>
        <end position="162"/>
    </location>
</feature>
<sequence length="250" mass="26751">MIPTHADVVSGTWNFRDIGGTPTPDGPVRHGLVYRCAVLSGLDPAGQEALVKLGVTDVFDLRGELEIEREGRDRVPASISVSVTPFHPEDGTMPVHAAAADHADAATPLERSRRYYAAIPVFGPAQRSVATILRAVADTDGSVLVHCAAGKDRTGWTIATLLSILGADRDSIMAEYLLSNAAIGSLRDWLRVKYGDDFDSDDALLGVDPSFLHAGWSSVERNFGSFDGYLAAIGVGPDVQEAIRARLLDR</sequence>
<accession>C8XE08</accession>
<dbReference type="SUPFAM" id="SSF52799">
    <property type="entry name" value="(Phosphotyrosine protein) phosphatases II"/>
    <property type="match status" value="1"/>
</dbReference>
<dbReference type="InParanoid" id="C8XE08"/>
<evidence type="ECO:0000313" key="3">
    <source>
        <dbReference type="EMBL" id="ACV79711.1"/>
    </source>
</evidence>
<reference evidence="4" key="1">
    <citation type="submission" date="2009-09" db="EMBL/GenBank/DDBJ databases">
        <title>The complete genome of Nakamurella multipartita DSM 44233.</title>
        <authorList>
            <consortium name="US DOE Joint Genome Institute (JGI-PGF)"/>
            <person name="Lucas S."/>
            <person name="Copeland A."/>
            <person name="Lapidus A."/>
            <person name="Glavina del Rio T."/>
            <person name="Dalin E."/>
            <person name="Tice H."/>
            <person name="Bruce D."/>
            <person name="Goodwin L."/>
            <person name="Pitluck S."/>
            <person name="Kyrpides N."/>
            <person name="Mavromatis K."/>
            <person name="Ivanova N."/>
            <person name="Ovchinnikova G."/>
            <person name="Sims D."/>
            <person name="Meincke L."/>
            <person name="Brettin T."/>
            <person name="Detter J.C."/>
            <person name="Han C."/>
            <person name="Larimer F."/>
            <person name="Land M."/>
            <person name="Hauser L."/>
            <person name="Markowitz V."/>
            <person name="Cheng J.-F."/>
            <person name="Hugenholtz P."/>
            <person name="Woyke T."/>
            <person name="Wu D."/>
            <person name="Klenk H.-P."/>
            <person name="Eisen J.A."/>
        </authorList>
    </citation>
    <scope>NUCLEOTIDE SEQUENCE [LARGE SCALE GENOMIC DNA]</scope>
    <source>
        <strain evidence="4">ATCC 700099 / DSM 44233 / CIP 104796 / JCM 9543 / NBRC 105858 / Y-104</strain>
    </source>
</reference>